<dbReference type="EMBL" id="KN833958">
    <property type="protein sequence ID" value="KIK14049.1"/>
    <property type="molecule type" value="Genomic_DNA"/>
</dbReference>
<dbReference type="OrthoDB" id="2669721at2759"/>
<reference evidence="1 2" key="1">
    <citation type="submission" date="2014-04" db="EMBL/GenBank/DDBJ databases">
        <authorList>
            <consortium name="DOE Joint Genome Institute"/>
            <person name="Kuo A."/>
            <person name="Kohler A."/>
            <person name="Costa M.D."/>
            <person name="Nagy L.G."/>
            <person name="Floudas D."/>
            <person name="Copeland A."/>
            <person name="Barry K.W."/>
            <person name="Cichocki N."/>
            <person name="Veneault-Fourrey C."/>
            <person name="LaButti K."/>
            <person name="Lindquist E.A."/>
            <person name="Lipzen A."/>
            <person name="Lundell T."/>
            <person name="Morin E."/>
            <person name="Murat C."/>
            <person name="Sun H."/>
            <person name="Tunlid A."/>
            <person name="Henrissat B."/>
            <person name="Grigoriev I.V."/>
            <person name="Hibbett D.S."/>
            <person name="Martin F."/>
            <person name="Nordberg H.P."/>
            <person name="Cantor M.N."/>
            <person name="Hua S.X."/>
        </authorList>
    </citation>
    <scope>NUCLEOTIDE SEQUENCE [LARGE SCALE GENOMIC DNA]</scope>
    <source>
        <strain evidence="1 2">441</strain>
    </source>
</reference>
<evidence type="ECO:0000313" key="1">
    <source>
        <dbReference type="EMBL" id="KIK14049.1"/>
    </source>
</evidence>
<dbReference type="AlphaFoldDB" id="A0A0C9YJT6"/>
<evidence type="ECO:0000313" key="2">
    <source>
        <dbReference type="Proteomes" id="UP000054018"/>
    </source>
</evidence>
<organism evidence="1 2">
    <name type="scientific">Pisolithus microcarpus 441</name>
    <dbReference type="NCBI Taxonomy" id="765257"/>
    <lineage>
        <taxon>Eukaryota</taxon>
        <taxon>Fungi</taxon>
        <taxon>Dikarya</taxon>
        <taxon>Basidiomycota</taxon>
        <taxon>Agaricomycotina</taxon>
        <taxon>Agaricomycetes</taxon>
        <taxon>Agaricomycetidae</taxon>
        <taxon>Boletales</taxon>
        <taxon>Sclerodermatineae</taxon>
        <taxon>Pisolithaceae</taxon>
        <taxon>Pisolithus</taxon>
    </lineage>
</organism>
<gene>
    <name evidence="1" type="ORF">PISMIDRAFT_17560</name>
</gene>
<name>A0A0C9YJT6_9AGAM</name>
<dbReference type="HOGENOM" id="CLU_184138_0_0_1"/>
<dbReference type="Proteomes" id="UP000054018">
    <property type="component" value="Unassembled WGS sequence"/>
</dbReference>
<protein>
    <submittedName>
        <fullName evidence="1">Uncharacterized protein</fullName>
    </submittedName>
</protein>
<reference evidence="2" key="2">
    <citation type="submission" date="2015-01" db="EMBL/GenBank/DDBJ databases">
        <title>Evolutionary Origins and Diversification of the Mycorrhizal Mutualists.</title>
        <authorList>
            <consortium name="DOE Joint Genome Institute"/>
            <consortium name="Mycorrhizal Genomics Consortium"/>
            <person name="Kohler A."/>
            <person name="Kuo A."/>
            <person name="Nagy L.G."/>
            <person name="Floudas D."/>
            <person name="Copeland A."/>
            <person name="Barry K.W."/>
            <person name="Cichocki N."/>
            <person name="Veneault-Fourrey C."/>
            <person name="LaButti K."/>
            <person name="Lindquist E.A."/>
            <person name="Lipzen A."/>
            <person name="Lundell T."/>
            <person name="Morin E."/>
            <person name="Murat C."/>
            <person name="Riley R."/>
            <person name="Ohm R."/>
            <person name="Sun H."/>
            <person name="Tunlid A."/>
            <person name="Henrissat B."/>
            <person name="Grigoriev I.V."/>
            <person name="Hibbett D.S."/>
            <person name="Martin F."/>
        </authorList>
    </citation>
    <scope>NUCLEOTIDE SEQUENCE [LARGE SCALE GENOMIC DNA]</scope>
    <source>
        <strain evidence="2">441</strain>
    </source>
</reference>
<sequence>MECTISNLGQEIWQPLKPYENLAEEGVQQCRVNALLAVMPQLDDSIVQRYYGE</sequence>
<proteinExistence type="predicted"/>
<keyword evidence="2" id="KW-1185">Reference proteome</keyword>
<accession>A0A0C9YJT6</accession>